<evidence type="ECO:0000256" key="3">
    <source>
        <dbReference type="PROSITE-ProRule" id="PRU00339"/>
    </source>
</evidence>
<feature type="non-terminal residue" evidence="4">
    <location>
        <position position="82"/>
    </location>
</feature>
<evidence type="ECO:0000313" key="4">
    <source>
        <dbReference type="EMBL" id="CAF4298029.1"/>
    </source>
</evidence>
<dbReference type="EMBL" id="CAJOBI010035704">
    <property type="protein sequence ID" value="CAF4298029.1"/>
    <property type="molecule type" value="Genomic_DNA"/>
</dbReference>
<dbReference type="SUPFAM" id="SSF48452">
    <property type="entry name" value="TPR-like"/>
    <property type="match status" value="1"/>
</dbReference>
<keyword evidence="2 3" id="KW-0802">TPR repeat</keyword>
<dbReference type="AlphaFoldDB" id="A0A8S2TT97"/>
<proteinExistence type="predicted"/>
<dbReference type="InterPro" id="IPR011990">
    <property type="entry name" value="TPR-like_helical_dom_sf"/>
</dbReference>
<evidence type="ECO:0000256" key="1">
    <source>
        <dbReference type="ARBA" id="ARBA00022737"/>
    </source>
</evidence>
<dbReference type="PANTHER" id="PTHR45641:SF19">
    <property type="entry name" value="NEPHROCYSTIN-3"/>
    <property type="match status" value="1"/>
</dbReference>
<evidence type="ECO:0000313" key="5">
    <source>
        <dbReference type="Proteomes" id="UP000676336"/>
    </source>
</evidence>
<dbReference type="Pfam" id="PF13424">
    <property type="entry name" value="TPR_12"/>
    <property type="match status" value="1"/>
</dbReference>
<evidence type="ECO:0000256" key="2">
    <source>
        <dbReference type="ARBA" id="ARBA00022803"/>
    </source>
</evidence>
<organism evidence="4 5">
    <name type="scientific">Rotaria magnacalcarata</name>
    <dbReference type="NCBI Taxonomy" id="392030"/>
    <lineage>
        <taxon>Eukaryota</taxon>
        <taxon>Metazoa</taxon>
        <taxon>Spiralia</taxon>
        <taxon>Gnathifera</taxon>
        <taxon>Rotifera</taxon>
        <taxon>Eurotatoria</taxon>
        <taxon>Bdelloidea</taxon>
        <taxon>Philodinida</taxon>
        <taxon>Philodinidae</taxon>
        <taxon>Rotaria</taxon>
    </lineage>
</organism>
<reference evidence="4" key="1">
    <citation type="submission" date="2021-02" db="EMBL/GenBank/DDBJ databases">
        <authorList>
            <person name="Nowell W R."/>
        </authorList>
    </citation>
    <scope>NUCLEOTIDE SEQUENCE</scope>
</reference>
<accession>A0A8S2TT97</accession>
<dbReference type="Proteomes" id="UP000676336">
    <property type="component" value="Unassembled WGS sequence"/>
</dbReference>
<dbReference type="PANTHER" id="PTHR45641">
    <property type="entry name" value="TETRATRICOPEPTIDE REPEAT PROTEIN (AFU_ORTHOLOGUE AFUA_6G03870)"/>
    <property type="match status" value="1"/>
</dbReference>
<comment type="caution">
    <text evidence="4">The sequence shown here is derived from an EMBL/GenBank/DDBJ whole genome shotgun (WGS) entry which is preliminary data.</text>
</comment>
<protein>
    <recommendedName>
        <fullName evidence="6">Kinesin light chain</fullName>
    </recommendedName>
</protein>
<feature type="repeat" description="TPR" evidence="3">
    <location>
        <begin position="30"/>
        <end position="63"/>
    </location>
</feature>
<gene>
    <name evidence="4" type="ORF">SMN809_LOCUS25974</name>
</gene>
<keyword evidence="1" id="KW-0677">Repeat</keyword>
<evidence type="ECO:0008006" key="6">
    <source>
        <dbReference type="Google" id="ProtNLM"/>
    </source>
</evidence>
<dbReference type="Gene3D" id="1.25.40.10">
    <property type="entry name" value="Tetratricopeptide repeat domain"/>
    <property type="match status" value="1"/>
</dbReference>
<name>A0A8S2TT97_9BILA</name>
<sequence length="82" mass="9524">MKDYSTAITYLQRALQIRENKLPKNHPDLAVTYHSLAKSYIAAHQYDMAMKNAQQAVDIAKEKLPSTHPHLLEYRKTSEQLR</sequence>
<dbReference type="PROSITE" id="PS50005">
    <property type="entry name" value="TPR"/>
    <property type="match status" value="1"/>
</dbReference>
<dbReference type="InterPro" id="IPR019734">
    <property type="entry name" value="TPR_rpt"/>
</dbReference>